<evidence type="ECO:0000313" key="5">
    <source>
        <dbReference type="EMBL" id="MBB6144002.1"/>
    </source>
</evidence>
<evidence type="ECO:0000256" key="2">
    <source>
        <dbReference type="ARBA" id="ARBA00023002"/>
    </source>
</evidence>
<evidence type="ECO:0000259" key="3">
    <source>
        <dbReference type="Pfam" id="PF01408"/>
    </source>
</evidence>
<comment type="similarity">
    <text evidence="1">Belongs to the Gfo/Idh/MocA family.</text>
</comment>
<dbReference type="Pfam" id="PF02894">
    <property type="entry name" value="GFO_IDH_MocA_C"/>
    <property type="match status" value="1"/>
</dbReference>
<feature type="domain" description="Gfo/Idh/MocA-like oxidoreductase C-terminal" evidence="4">
    <location>
        <begin position="134"/>
        <end position="340"/>
    </location>
</feature>
<name>A0A841JRI6_9BACT</name>
<dbReference type="EMBL" id="JACHEK010000003">
    <property type="protein sequence ID" value="MBB6144002.1"/>
    <property type="molecule type" value="Genomic_DNA"/>
</dbReference>
<evidence type="ECO:0000256" key="1">
    <source>
        <dbReference type="ARBA" id="ARBA00010928"/>
    </source>
</evidence>
<evidence type="ECO:0000313" key="6">
    <source>
        <dbReference type="Proteomes" id="UP000538666"/>
    </source>
</evidence>
<dbReference type="GO" id="GO:0016491">
    <property type="term" value="F:oxidoreductase activity"/>
    <property type="evidence" value="ECO:0007669"/>
    <property type="project" value="UniProtKB-KW"/>
</dbReference>
<dbReference type="AlphaFoldDB" id="A0A841JRI6"/>
<reference evidence="5 6" key="1">
    <citation type="submission" date="2020-08" db="EMBL/GenBank/DDBJ databases">
        <title>Genomic Encyclopedia of Type Strains, Phase IV (KMG-IV): sequencing the most valuable type-strain genomes for metagenomic binning, comparative biology and taxonomic classification.</title>
        <authorList>
            <person name="Goeker M."/>
        </authorList>
    </citation>
    <scope>NUCLEOTIDE SEQUENCE [LARGE SCALE GENOMIC DNA]</scope>
    <source>
        <strain evidence="5 6">DSM 103733</strain>
    </source>
</reference>
<keyword evidence="2" id="KW-0560">Oxidoreductase</keyword>
<dbReference type="InterPro" id="IPR004104">
    <property type="entry name" value="Gfo/Idh/MocA-like_OxRdtase_C"/>
</dbReference>
<protein>
    <submittedName>
        <fullName evidence="5">Putative dehydrogenase</fullName>
    </submittedName>
</protein>
<dbReference type="Gene3D" id="3.40.50.720">
    <property type="entry name" value="NAD(P)-binding Rossmann-like Domain"/>
    <property type="match status" value="1"/>
</dbReference>
<organism evidence="5 6">
    <name type="scientific">Silvibacterium bohemicum</name>
    <dbReference type="NCBI Taxonomy" id="1577686"/>
    <lineage>
        <taxon>Bacteria</taxon>
        <taxon>Pseudomonadati</taxon>
        <taxon>Acidobacteriota</taxon>
        <taxon>Terriglobia</taxon>
        <taxon>Terriglobales</taxon>
        <taxon>Acidobacteriaceae</taxon>
        <taxon>Silvibacterium</taxon>
    </lineage>
</organism>
<dbReference type="RefSeq" id="WP_050058448.1">
    <property type="nucleotide sequence ID" value="NZ_JACHEK010000003.1"/>
</dbReference>
<dbReference type="PANTHER" id="PTHR43708:SF5">
    <property type="entry name" value="CONSERVED EXPRESSED OXIDOREDUCTASE (EUROFUNG)-RELATED"/>
    <property type="match status" value="1"/>
</dbReference>
<dbReference type="Gene3D" id="3.30.360.10">
    <property type="entry name" value="Dihydrodipicolinate Reductase, domain 2"/>
    <property type="match status" value="1"/>
</dbReference>
<sequence>MAENIRTGVIGFGMAGRIFHTAVIAETSGLELACIVQRSGDEAAKAHPGVKIARSIEEMLADESIPLIVVATPSADHYAHAAQCLKAKRNVVVDKPFTLTSGDAQHLIDLAKENGVLLTVYQNRRWDGDSVTMKQVVESGELGRIVTYEAHIDRYRAAPRLHAWRESGGPGGGILFDIGAHLIDQAAMLFGDPDSVWADVRIEREGSLIDDAFDIQLKFGPVTALLRSTLTAVTPGPRFTIHGTQGSFVKYGIDPQEDALKAGGRYSDPGFGEEPEHQWGELQIAGEPARKIKTARGDYRGLYANVRDALLGAGKLEVKPEQAWRTTRIIELCRESSASGCAIKYPG</sequence>
<proteinExistence type="inferred from homology"/>
<dbReference type="OrthoDB" id="9815825at2"/>
<dbReference type="InterPro" id="IPR000683">
    <property type="entry name" value="Gfo/Idh/MocA-like_OxRdtase_N"/>
</dbReference>
<keyword evidence="6" id="KW-1185">Reference proteome</keyword>
<evidence type="ECO:0000259" key="4">
    <source>
        <dbReference type="Pfam" id="PF02894"/>
    </source>
</evidence>
<comment type="caution">
    <text evidence="5">The sequence shown here is derived from an EMBL/GenBank/DDBJ whole genome shotgun (WGS) entry which is preliminary data.</text>
</comment>
<feature type="domain" description="Gfo/Idh/MocA-like oxidoreductase N-terminal" evidence="3">
    <location>
        <begin position="5"/>
        <end position="121"/>
    </location>
</feature>
<dbReference type="GO" id="GO:0000166">
    <property type="term" value="F:nucleotide binding"/>
    <property type="evidence" value="ECO:0007669"/>
    <property type="project" value="InterPro"/>
</dbReference>
<dbReference type="SUPFAM" id="SSF55347">
    <property type="entry name" value="Glyceraldehyde-3-phosphate dehydrogenase-like, C-terminal domain"/>
    <property type="match status" value="1"/>
</dbReference>
<gene>
    <name evidence="5" type="ORF">HNQ77_001951</name>
</gene>
<dbReference type="InterPro" id="IPR036291">
    <property type="entry name" value="NAD(P)-bd_dom_sf"/>
</dbReference>
<dbReference type="Pfam" id="PF01408">
    <property type="entry name" value="GFO_IDH_MocA"/>
    <property type="match status" value="1"/>
</dbReference>
<dbReference type="Proteomes" id="UP000538666">
    <property type="component" value="Unassembled WGS sequence"/>
</dbReference>
<dbReference type="InterPro" id="IPR051317">
    <property type="entry name" value="Gfo/Idh/MocA_oxidoreduct"/>
</dbReference>
<dbReference type="SUPFAM" id="SSF51735">
    <property type="entry name" value="NAD(P)-binding Rossmann-fold domains"/>
    <property type="match status" value="1"/>
</dbReference>
<dbReference type="PANTHER" id="PTHR43708">
    <property type="entry name" value="CONSERVED EXPRESSED OXIDOREDUCTASE (EUROFUNG)"/>
    <property type="match status" value="1"/>
</dbReference>
<accession>A0A841JRI6</accession>